<feature type="compositionally biased region" description="Polar residues" evidence="1">
    <location>
        <begin position="402"/>
        <end position="411"/>
    </location>
</feature>
<feature type="region of interest" description="Disordered" evidence="1">
    <location>
        <begin position="158"/>
        <end position="190"/>
    </location>
</feature>
<accession>A0A4Y9Z750</accession>
<protein>
    <submittedName>
        <fullName evidence="2">Uncharacterized protein</fullName>
    </submittedName>
</protein>
<evidence type="ECO:0000313" key="3">
    <source>
        <dbReference type="Proteomes" id="UP000298390"/>
    </source>
</evidence>
<sequence length="450" mass="49135">MVASSAARPTKLDGTVTLGSATRYVATHGRIAFQAAVCRPSIEPHPADVDPYGYFTHETAPCSLRLCSAFQLAFPTGSSQPAERWTCKTLASEDPTGHDGLEALVLIQNDCDSSPYPYSVTRINRHCPVRAFSPSSPLELRCHLNLCEYDQHVLQPCAQPGTGSSKTSVESPRPRSLDLSPYGSERAQTRSSYSAESLLLFKNPEGSRSTLSLPFSYRSMHEARLRSPVAVATTSKSADTLPRPPHKARPKRREFTSYPYFVTPLAFASMNPYIMPPTPPSSPQNTKPKKTLLLPAPPDPVLAEGIPPRDTALRRVSIEATSSPAEDEVEVPTSPPTLIFKKITGSPRRLFSRPSIDELPASSTPAAPVRRHSEDRPSPTAAHHPRIDAGHGTPAGDAVPRTVTTLPSSAATERERRLHIAVTKVKLDKEVREERDVGDVLPKLRMLRAR</sequence>
<feature type="region of interest" description="Disordered" evidence="1">
    <location>
        <begin position="229"/>
        <end position="251"/>
    </location>
</feature>
<dbReference type="Proteomes" id="UP000298390">
    <property type="component" value="Unassembled WGS sequence"/>
</dbReference>
<gene>
    <name evidence="2" type="ORF">EVJ58_g179</name>
</gene>
<evidence type="ECO:0000256" key="1">
    <source>
        <dbReference type="SAM" id="MobiDB-lite"/>
    </source>
</evidence>
<proteinExistence type="predicted"/>
<feature type="region of interest" description="Disordered" evidence="1">
    <location>
        <begin position="275"/>
        <end position="415"/>
    </location>
</feature>
<comment type="caution">
    <text evidence="2">The sequence shown here is derived from an EMBL/GenBank/DDBJ whole genome shotgun (WGS) entry which is preliminary data.</text>
</comment>
<feature type="compositionally biased region" description="Polar residues" evidence="1">
    <location>
        <begin position="161"/>
        <end position="170"/>
    </location>
</feature>
<organism evidence="2 3">
    <name type="scientific">Rhodofomes roseus</name>
    <dbReference type="NCBI Taxonomy" id="34475"/>
    <lineage>
        <taxon>Eukaryota</taxon>
        <taxon>Fungi</taxon>
        <taxon>Dikarya</taxon>
        <taxon>Basidiomycota</taxon>
        <taxon>Agaricomycotina</taxon>
        <taxon>Agaricomycetes</taxon>
        <taxon>Polyporales</taxon>
        <taxon>Rhodofomes</taxon>
    </lineage>
</organism>
<reference evidence="2 3" key="1">
    <citation type="submission" date="2019-01" db="EMBL/GenBank/DDBJ databases">
        <title>Genome sequencing of the rare red list fungi Fomitopsis rosea.</title>
        <authorList>
            <person name="Buettner E."/>
            <person name="Kellner H."/>
        </authorList>
    </citation>
    <scope>NUCLEOTIDE SEQUENCE [LARGE SCALE GENOMIC DNA]</scope>
    <source>
        <strain evidence="2 3">DSM 105464</strain>
    </source>
</reference>
<dbReference type="AlphaFoldDB" id="A0A4Y9Z750"/>
<name>A0A4Y9Z750_9APHY</name>
<feature type="compositionally biased region" description="Low complexity" evidence="1">
    <location>
        <begin position="283"/>
        <end position="294"/>
    </location>
</feature>
<evidence type="ECO:0000313" key="2">
    <source>
        <dbReference type="EMBL" id="TFY69857.1"/>
    </source>
</evidence>
<dbReference type="EMBL" id="SEKV01000004">
    <property type="protein sequence ID" value="TFY69857.1"/>
    <property type="molecule type" value="Genomic_DNA"/>
</dbReference>